<feature type="binding site" evidence="7">
    <location>
        <position position="21"/>
    </location>
    <ligand>
        <name>3-phosphoshikimate</name>
        <dbReference type="ChEBI" id="CHEBI:145989"/>
    </ligand>
</feature>
<organism evidence="9 10">
    <name type="scientific">Collinsella ureilytica</name>
    <dbReference type="NCBI Taxonomy" id="2869515"/>
    <lineage>
        <taxon>Bacteria</taxon>
        <taxon>Bacillati</taxon>
        <taxon>Actinomycetota</taxon>
        <taxon>Coriobacteriia</taxon>
        <taxon>Coriobacteriales</taxon>
        <taxon>Coriobacteriaceae</taxon>
        <taxon>Collinsella</taxon>
    </lineage>
</organism>
<dbReference type="HAMAP" id="MF_00210">
    <property type="entry name" value="EPSP_synth"/>
    <property type="match status" value="1"/>
</dbReference>
<feature type="binding site" evidence="7">
    <location>
        <position position="347"/>
    </location>
    <ligand>
        <name>phosphoenolpyruvate</name>
        <dbReference type="ChEBI" id="CHEBI:58702"/>
    </ligand>
</feature>
<comment type="subunit">
    <text evidence="7">Monomer.</text>
</comment>
<evidence type="ECO:0000256" key="4">
    <source>
        <dbReference type="ARBA" id="ARBA00022679"/>
    </source>
</evidence>
<dbReference type="SUPFAM" id="SSF55205">
    <property type="entry name" value="EPT/RTPC-like"/>
    <property type="match status" value="1"/>
</dbReference>
<accession>A0ABS7ML40</accession>
<feature type="domain" description="Enolpyruvate transferase" evidence="8">
    <location>
        <begin position="7"/>
        <end position="422"/>
    </location>
</feature>
<feature type="binding site" evidence="7">
    <location>
        <position position="25"/>
    </location>
    <ligand>
        <name>3-phosphoshikimate</name>
        <dbReference type="ChEBI" id="CHEBI:145989"/>
    </ligand>
</feature>
<feature type="active site" description="Proton acceptor" evidence="7">
    <location>
        <position position="316"/>
    </location>
</feature>
<feature type="binding site" evidence="7">
    <location>
        <position position="20"/>
    </location>
    <ligand>
        <name>phosphoenolpyruvate</name>
        <dbReference type="ChEBI" id="CHEBI:58702"/>
    </ligand>
</feature>
<feature type="binding site" evidence="7">
    <location>
        <position position="195"/>
    </location>
    <ligand>
        <name>3-phosphoshikimate</name>
        <dbReference type="ChEBI" id="CHEBI:145989"/>
    </ligand>
</feature>
<dbReference type="PANTHER" id="PTHR21090">
    <property type="entry name" value="AROM/DEHYDROQUINATE SYNTHASE"/>
    <property type="match status" value="1"/>
</dbReference>
<dbReference type="Pfam" id="PF00275">
    <property type="entry name" value="EPSP_synthase"/>
    <property type="match status" value="1"/>
</dbReference>
<comment type="similarity">
    <text evidence="2 7">Belongs to the EPSP synthase family.</text>
</comment>
<feature type="binding site" evidence="7">
    <location>
        <position position="167"/>
    </location>
    <ligand>
        <name>3-phosphoshikimate</name>
        <dbReference type="ChEBI" id="CHEBI:145989"/>
    </ligand>
</feature>
<reference evidence="9 10" key="1">
    <citation type="submission" date="2021-08" db="EMBL/GenBank/DDBJ databases">
        <title>Collinsella faecalis sp. nov. isolated from swine faeces.</title>
        <authorList>
            <person name="Oh B.S."/>
            <person name="Lee J.H."/>
        </authorList>
    </citation>
    <scope>NUCLEOTIDE SEQUENCE [LARGE SCALE GENOMIC DNA]</scope>
    <source>
        <strain evidence="9 10">AGMB00827</strain>
    </source>
</reference>
<keyword evidence="7" id="KW-0963">Cytoplasm</keyword>
<gene>
    <name evidence="7 9" type="primary">aroA</name>
    <name evidence="9" type="ORF">K6V98_06945</name>
</gene>
<feature type="binding site" evidence="7">
    <location>
        <position position="415"/>
    </location>
    <ligand>
        <name>phosphoenolpyruvate</name>
        <dbReference type="ChEBI" id="CHEBI:58702"/>
    </ligand>
</feature>
<dbReference type="GO" id="GO:0003866">
    <property type="term" value="F:3-phosphoshikimate 1-carboxyvinyltransferase activity"/>
    <property type="evidence" value="ECO:0007669"/>
    <property type="project" value="UniProtKB-EC"/>
</dbReference>
<dbReference type="InterPro" id="IPR013792">
    <property type="entry name" value="RNA3'P_cycl/enolpyr_Trfase_a/b"/>
</dbReference>
<feature type="binding site" evidence="7">
    <location>
        <position position="169"/>
    </location>
    <ligand>
        <name>phosphoenolpyruvate</name>
        <dbReference type="ChEBI" id="CHEBI:58702"/>
    </ligand>
</feature>
<feature type="binding site" evidence="7">
    <location>
        <position position="169"/>
    </location>
    <ligand>
        <name>3-phosphoshikimate</name>
        <dbReference type="ChEBI" id="CHEBI:145989"/>
    </ligand>
</feature>
<feature type="binding site" evidence="7">
    <location>
        <position position="389"/>
    </location>
    <ligand>
        <name>phosphoenolpyruvate</name>
        <dbReference type="ChEBI" id="CHEBI:58702"/>
    </ligand>
</feature>
<dbReference type="Gene3D" id="3.65.10.10">
    <property type="entry name" value="Enolpyruvate transferase domain"/>
    <property type="match status" value="2"/>
</dbReference>
<protein>
    <recommendedName>
        <fullName evidence="7">3-phosphoshikimate 1-carboxyvinyltransferase</fullName>
        <ecNumber evidence="7">2.5.1.19</ecNumber>
    </recommendedName>
    <alternativeName>
        <fullName evidence="7">5-enolpyruvylshikimate-3-phosphate synthase</fullName>
        <shortName evidence="7">EPSP synthase</shortName>
        <shortName evidence="7">EPSPS</shortName>
    </alternativeName>
</protein>
<dbReference type="EMBL" id="JAIMFO010000007">
    <property type="protein sequence ID" value="MBY4798079.1"/>
    <property type="molecule type" value="Genomic_DNA"/>
</dbReference>
<dbReference type="PIRSF" id="PIRSF000505">
    <property type="entry name" value="EPSPS"/>
    <property type="match status" value="1"/>
</dbReference>
<comment type="subcellular location">
    <subcellularLocation>
        <location evidence="7">Cytoplasm</location>
    </subcellularLocation>
</comment>
<feature type="binding site" evidence="7">
    <location>
        <position position="20"/>
    </location>
    <ligand>
        <name>3-phosphoshikimate</name>
        <dbReference type="ChEBI" id="CHEBI:145989"/>
    </ligand>
</feature>
<evidence type="ECO:0000256" key="5">
    <source>
        <dbReference type="ARBA" id="ARBA00023141"/>
    </source>
</evidence>
<comment type="pathway">
    <text evidence="1 7">Metabolic intermediate biosynthesis; chorismate biosynthesis; chorismate from D-erythrose 4-phosphate and phosphoenolpyruvate: step 6/7.</text>
</comment>
<name>A0ABS7ML40_9ACTN</name>
<feature type="binding site" evidence="7">
    <location>
        <position position="125"/>
    </location>
    <ligand>
        <name>phosphoenolpyruvate</name>
        <dbReference type="ChEBI" id="CHEBI:58702"/>
    </ligand>
</feature>
<dbReference type="InterPro" id="IPR001986">
    <property type="entry name" value="Enolpyruvate_Tfrase_dom"/>
</dbReference>
<evidence type="ECO:0000256" key="7">
    <source>
        <dbReference type="HAMAP-Rule" id="MF_00210"/>
    </source>
</evidence>
<evidence type="ECO:0000256" key="2">
    <source>
        <dbReference type="ARBA" id="ARBA00009948"/>
    </source>
</evidence>
<dbReference type="InterPro" id="IPR006264">
    <property type="entry name" value="EPSP_synthase"/>
</dbReference>
<comment type="caution">
    <text evidence="9">The sequence shown here is derived from an EMBL/GenBank/DDBJ whole genome shotgun (WGS) entry which is preliminary data.</text>
</comment>
<dbReference type="CDD" id="cd01556">
    <property type="entry name" value="EPSP_synthase"/>
    <property type="match status" value="1"/>
</dbReference>
<keyword evidence="5 7" id="KW-0057">Aromatic amino acid biosynthesis</keyword>
<dbReference type="PROSITE" id="PS00885">
    <property type="entry name" value="EPSP_SYNTHASE_2"/>
    <property type="match status" value="1"/>
</dbReference>
<feature type="binding site" evidence="7">
    <location>
        <position position="316"/>
    </location>
    <ligand>
        <name>3-phosphoshikimate</name>
        <dbReference type="ChEBI" id="CHEBI:145989"/>
    </ligand>
</feature>
<evidence type="ECO:0000313" key="9">
    <source>
        <dbReference type="EMBL" id="MBY4798079.1"/>
    </source>
</evidence>
<dbReference type="NCBIfam" id="TIGR01356">
    <property type="entry name" value="aroA"/>
    <property type="match status" value="1"/>
</dbReference>
<sequence>MRAIISPAPLGGTISAISSKSAAHRLIIAAALANGATMIYLDTSCEDIEATILCLRSLGAKIEETPQGLLVHPIPKSVSFGILKALAGAELDCKESGSTLRFLLPVAAALGADARMIGEGRLPARPIEPLASEIIAAGCDLDTTEGLPLTMHGRMRAGRFELPGNISSQYISGLLLALPLLDGSSEIRVSGTIESRPYIDLTIQTLETFGVAVFEERIQVDGEDVVVFSSSGTYRTPGEVTVEGDWSNAAFWLSAAALGNTSITVKDISLSSVQGDRTVLAALSRFGARVIRGTQRATVRPDALHAFDMSARDIPDLVPILAAVASVAQGTTRIADCARLRIKESDRLVTVRDTLVALGATIEIRGDDLLITGTDKLSGGQVSAHGDHRIAMMAAIAASRSEHPVIIEGAQAVDKSYPSFFEDYRALGGHVELEG</sequence>
<dbReference type="EC" id="2.5.1.19" evidence="7"/>
<dbReference type="InterPro" id="IPR023193">
    <property type="entry name" value="EPSP_synthase_CS"/>
</dbReference>
<keyword evidence="10" id="KW-1185">Reference proteome</keyword>
<keyword evidence="4 7" id="KW-0808">Transferase</keyword>
<evidence type="ECO:0000256" key="6">
    <source>
        <dbReference type="ARBA" id="ARBA00044633"/>
    </source>
</evidence>
<dbReference type="InterPro" id="IPR036968">
    <property type="entry name" value="Enolpyruvate_Tfrase_sf"/>
</dbReference>
<dbReference type="PANTHER" id="PTHR21090:SF5">
    <property type="entry name" value="PENTAFUNCTIONAL AROM POLYPEPTIDE"/>
    <property type="match status" value="1"/>
</dbReference>
<comment type="caution">
    <text evidence="7">Lacks conserved residue(s) required for the propagation of feature annotation.</text>
</comment>
<feature type="binding site" evidence="7">
    <location>
        <position position="343"/>
    </location>
    <ligand>
        <name>3-phosphoshikimate</name>
        <dbReference type="ChEBI" id="CHEBI:145989"/>
    </ligand>
</feature>
<evidence type="ECO:0000259" key="8">
    <source>
        <dbReference type="Pfam" id="PF00275"/>
    </source>
</evidence>
<feature type="binding site" evidence="7">
    <location>
        <position position="97"/>
    </location>
    <ligand>
        <name>phosphoenolpyruvate</name>
        <dbReference type="ChEBI" id="CHEBI:58702"/>
    </ligand>
</feature>
<comment type="function">
    <text evidence="7">Catalyzes the transfer of the enolpyruvyl moiety of phosphoenolpyruvate (PEP) to the 5-hydroxyl of shikimate-3-phosphate (S3P) to produce enolpyruvyl shikimate-3-phosphate and inorganic phosphate.</text>
</comment>
<dbReference type="RefSeq" id="WP_222199783.1">
    <property type="nucleotide sequence ID" value="NZ_JAIMFO010000007.1"/>
</dbReference>
<evidence type="ECO:0000256" key="1">
    <source>
        <dbReference type="ARBA" id="ARBA00004811"/>
    </source>
</evidence>
<feature type="binding site" evidence="7">
    <location>
        <position position="168"/>
    </location>
    <ligand>
        <name>3-phosphoshikimate</name>
        <dbReference type="ChEBI" id="CHEBI:145989"/>
    </ligand>
</feature>
<proteinExistence type="inferred from homology"/>
<dbReference type="Proteomes" id="UP000700908">
    <property type="component" value="Unassembled WGS sequence"/>
</dbReference>
<evidence type="ECO:0000256" key="3">
    <source>
        <dbReference type="ARBA" id="ARBA00022605"/>
    </source>
</evidence>
<keyword evidence="3 7" id="KW-0028">Amino-acid biosynthesis</keyword>
<evidence type="ECO:0000313" key="10">
    <source>
        <dbReference type="Proteomes" id="UP000700908"/>
    </source>
</evidence>
<comment type="catalytic activity">
    <reaction evidence="6">
        <text>3-phosphoshikimate + phosphoenolpyruvate = 5-O-(1-carboxyvinyl)-3-phosphoshikimate + phosphate</text>
        <dbReference type="Rhea" id="RHEA:21256"/>
        <dbReference type="ChEBI" id="CHEBI:43474"/>
        <dbReference type="ChEBI" id="CHEBI:57701"/>
        <dbReference type="ChEBI" id="CHEBI:58702"/>
        <dbReference type="ChEBI" id="CHEBI:145989"/>
        <dbReference type="EC" id="2.5.1.19"/>
    </reaction>
    <physiologicalReaction direction="left-to-right" evidence="6">
        <dbReference type="Rhea" id="RHEA:21257"/>
    </physiologicalReaction>
</comment>